<dbReference type="Gene3D" id="3.30.470.10">
    <property type="match status" value="1"/>
</dbReference>
<dbReference type="InterPro" id="IPR001544">
    <property type="entry name" value="Aminotrans_IV"/>
</dbReference>
<keyword evidence="9" id="KW-0808">Transferase</keyword>
<evidence type="ECO:0000256" key="4">
    <source>
        <dbReference type="ARBA" id="ARBA00009320"/>
    </source>
</evidence>
<dbReference type="OrthoDB" id="9805628at2"/>
<dbReference type="Proteomes" id="UP000199354">
    <property type="component" value="Unassembled WGS sequence"/>
</dbReference>
<proteinExistence type="inferred from homology"/>
<dbReference type="InterPro" id="IPR050571">
    <property type="entry name" value="Class-IV_PLP-Dep_Aminotrnsfr"/>
</dbReference>
<reference evidence="9 10" key="1">
    <citation type="submission" date="2016-10" db="EMBL/GenBank/DDBJ databases">
        <authorList>
            <person name="de Groot N.N."/>
        </authorList>
    </citation>
    <scope>NUCLEOTIDE SEQUENCE [LARGE SCALE GENOMIC DNA]</scope>
    <source>
        <strain evidence="9 10">CGMCC 1.7031</strain>
    </source>
</reference>
<comment type="catalytic activity">
    <reaction evidence="6">
        <text>L-valine + 2-oxoglutarate = 3-methyl-2-oxobutanoate + L-glutamate</text>
        <dbReference type="Rhea" id="RHEA:24813"/>
        <dbReference type="ChEBI" id="CHEBI:11851"/>
        <dbReference type="ChEBI" id="CHEBI:16810"/>
        <dbReference type="ChEBI" id="CHEBI:29985"/>
        <dbReference type="ChEBI" id="CHEBI:57762"/>
        <dbReference type="EC" id="2.6.1.42"/>
    </reaction>
</comment>
<dbReference type="EMBL" id="FMVF01000008">
    <property type="protein sequence ID" value="SCY64288.1"/>
    <property type="molecule type" value="Genomic_DNA"/>
</dbReference>
<dbReference type="CDD" id="cd00449">
    <property type="entry name" value="PLPDE_IV"/>
    <property type="match status" value="1"/>
</dbReference>
<comment type="pathway">
    <text evidence="3">Amino-acid biosynthesis; L-leucine biosynthesis; L-leucine from 3-methyl-2-oxobutanoate: step 4/4.</text>
</comment>
<dbReference type="RefSeq" id="WP_091142404.1">
    <property type="nucleotide sequence ID" value="NZ_FMVF01000008.1"/>
</dbReference>
<name>A0A1G5HML4_9FLAO</name>
<gene>
    <name evidence="9" type="ORF">SAMN02927903_01887</name>
</gene>
<evidence type="ECO:0000256" key="8">
    <source>
        <dbReference type="ARBA" id="ARBA00049229"/>
    </source>
</evidence>
<dbReference type="EC" id="2.6.1.42" evidence="5"/>
<comment type="pathway">
    <text evidence="2">Amino-acid biosynthesis; L-valine biosynthesis; L-valine from pyruvate: step 4/4.</text>
</comment>
<evidence type="ECO:0000313" key="10">
    <source>
        <dbReference type="Proteomes" id="UP000199354"/>
    </source>
</evidence>
<keyword evidence="10" id="KW-1185">Reference proteome</keyword>
<dbReference type="SUPFAM" id="SSF56752">
    <property type="entry name" value="D-aminoacid aminotransferase-like PLP-dependent enzymes"/>
    <property type="match status" value="1"/>
</dbReference>
<accession>A0A1G5HML4</accession>
<dbReference type="AlphaFoldDB" id="A0A1G5HML4"/>
<comment type="catalytic activity">
    <reaction evidence="7">
        <text>L-isoleucine + 2-oxoglutarate = (S)-3-methyl-2-oxopentanoate + L-glutamate</text>
        <dbReference type="Rhea" id="RHEA:24801"/>
        <dbReference type="ChEBI" id="CHEBI:16810"/>
        <dbReference type="ChEBI" id="CHEBI:29985"/>
        <dbReference type="ChEBI" id="CHEBI:35146"/>
        <dbReference type="ChEBI" id="CHEBI:58045"/>
        <dbReference type="EC" id="2.6.1.42"/>
    </reaction>
</comment>
<dbReference type="GO" id="GO:0004084">
    <property type="term" value="F:branched-chain-amino-acid transaminase activity"/>
    <property type="evidence" value="ECO:0007669"/>
    <property type="project" value="UniProtKB-EC"/>
</dbReference>
<evidence type="ECO:0000256" key="6">
    <source>
        <dbReference type="ARBA" id="ARBA00048212"/>
    </source>
</evidence>
<evidence type="ECO:0000256" key="5">
    <source>
        <dbReference type="ARBA" id="ARBA00013053"/>
    </source>
</evidence>
<dbReference type="GO" id="GO:0046394">
    <property type="term" value="P:carboxylic acid biosynthetic process"/>
    <property type="evidence" value="ECO:0007669"/>
    <property type="project" value="UniProtKB-ARBA"/>
</dbReference>
<dbReference type="InterPro" id="IPR036038">
    <property type="entry name" value="Aminotransferase-like"/>
</dbReference>
<evidence type="ECO:0000256" key="7">
    <source>
        <dbReference type="ARBA" id="ARBA00048798"/>
    </source>
</evidence>
<dbReference type="InterPro" id="IPR043131">
    <property type="entry name" value="BCAT-like_N"/>
</dbReference>
<dbReference type="STRING" id="490189.SAMN02927903_01887"/>
<sequence length="278" mass="31038">MVNYNGALATDAALATNNRAFLYGDGIFETVKILDGKVLFLEDHYFRLMSGMRIIRMEIPMHFTMEYFENQLLATAEANGALLSGRARMTVFRNPGGLYLPTDQNVEFIIQAQPLEAPMYAFSSEAYEVDLFKDFYVTAQLLSTIKSTNRLVNITGSIFANENGLANCLLLNDAKNVIEALNGNLFMLMGNRLVTPPISEGCLQGVMRKQILALARKIEGLTVEEAPVSPFDLQKADELFLTNVIVGIQPITKYRKKEFATDFAKEMLVKLNAQLRLG</sequence>
<dbReference type="InterPro" id="IPR043132">
    <property type="entry name" value="BCAT-like_C"/>
</dbReference>
<dbReference type="PANTHER" id="PTHR42743:SF11">
    <property type="entry name" value="AMINODEOXYCHORISMATE LYASE"/>
    <property type="match status" value="1"/>
</dbReference>
<comment type="similarity">
    <text evidence="4">Belongs to the class-IV pyridoxal-phosphate-dependent aminotransferase family.</text>
</comment>
<comment type="catalytic activity">
    <reaction evidence="8">
        <text>L-leucine + 2-oxoglutarate = 4-methyl-2-oxopentanoate + L-glutamate</text>
        <dbReference type="Rhea" id="RHEA:18321"/>
        <dbReference type="ChEBI" id="CHEBI:16810"/>
        <dbReference type="ChEBI" id="CHEBI:17865"/>
        <dbReference type="ChEBI" id="CHEBI:29985"/>
        <dbReference type="ChEBI" id="CHEBI:57427"/>
        <dbReference type="EC" id="2.6.1.42"/>
    </reaction>
</comment>
<dbReference type="PANTHER" id="PTHR42743">
    <property type="entry name" value="AMINO-ACID AMINOTRANSFERASE"/>
    <property type="match status" value="1"/>
</dbReference>
<keyword evidence="9" id="KW-0032">Aminotransferase</keyword>
<evidence type="ECO:0000313" key="9">
    <source>
        <dbReference type="EMBL" id="SCY64288.1"/>
    </source>
</evidence>
<evidence type="ECO:0000256" key="3">
    <source>
        <dbReference type="ARBA" id="ARBA00005072"/>
    </source>
</evidence>
<organism evidence="9 10">
    <name type="scientific">Flavobacterium caeni</name>
    <dbReference type="NCBI Taxonomy" id="490189"/>
    <lineage>
        <taxon>Bacteria</taxon>
        <taxon>Pseudomonadati</taxon>
        <taxon>Bacteroidota</taxon>
        <taxon>Flavobacteriia</taxon>
        <taxon>Flavobacteriales</taxon>
        <taxon>Flavobacteriaceae</taxon>
        <taxon>Flavobacterium</taxon>
    </lineage>
</organism>
<dbReference type="Gene3D" id="3.20.10.10">
    <property type="entry name" value="D-amino Acid Aminotransferase, subunit A, domain 2"/>
    <property type="match status" value="1"/>
</dbReference>
<protein>
    <recommendedName>
        <fullName evidence="5">branched-chain-amino-acid transaminase</fullName>
        <ecNumber evidence="5">2.6.1.42</ecNumber>
    </recommendedName>
</protein>
<evidence type="ECO:0000256" key="2">
    <source>
        <dbReference type="ARBA" id="ARBA00004931"/>
    </source>
</evidence>
<evidence type="ECO:0000256" key="1">
    <source>
        <dbReference type="ARBA" id="ARBA00004824"/>
    </source>
</evidence>
<comment type="pathway">
    <text evidence="1">Amino-acid biosynthesis; L-isoleucine biosynthesis; L-isoleucine from 2-oxobutanoate: step 4/4.</text>
</comment>
<dbReference type="Pfam" id="PF01063">
    <property type="entry name" value="Aminotran_4"/>
    <property type="match status" value="1"/>
</dbReference>